<proteinExistence type="predicted"/>
<keyword evidence="2" id="KW-1185">Reference proteome</keyword>
<dbReference type="RefSeq" id="WP_015230297.1">
    <property type="nucleotide sequence ID" value="NC_019780.1"/>
</dbReference>
<dbReference type="PATRIC" id="fig|13035.3.peg.3119"/>
<dbReference type="eggNOG" id="ENOG5032YHW">
    <property type="taxonomic scope" value="Bacteria"/>
</dbReference>
<reference evidence="1" key="1">
    <citation type="submission" date="2012-04" db="EMBL/GenBank/DDBJ databases">
        <title>Finished genome of Dactylococcopsis salina PCC 8305.</title>
        <authorList>
            <consortium name="US DOE Joint Genome Institute"/>
            <person name="Gugger M."/>
            <person name="Coursin T."/>
            <person name="Rippka R."/>
            <person name="Tandeau De Marsac N."/>
            <person name="Huntemann M."/>
            <person name="Wei C.-L."/>
            <person name="Han J."/>
            <person name="Detter J.C."/>
            <person name="Han C."/>
            <person name="Tapia R."/>
            <person name="Daligault H."/>
            <person name="Chen A."/>
            <person name="Krypides N."/>
            <person name="Mavromatis K."/>
            <person name="Markowitz V."/>
            <person name="Szeto E."/>
            <person name="Ivanova N."/>
            <person name="Ovchinnikova G."/>
            <person name="Pagani I."/>
            <person name="Pati A."/>
            <person name="Goodwin L."/>
            <person name="Peters L."/>
            <person name="Pitluck S."/>
            <person name="Woyke T."/>
            <person name="Kerfeld C."/>
        </authorList>
    </citation>
    <scope>NUCLEOTIDE SEQUENCE [LARGE SCALE GENOMIC DNA]</scope>
    <source>
        <strain evidence="1">PCC 8305</strain>
    </source>
</reference>
<evidence type="ECO:0000313" key="2">
    <source>
        <dbReference type="Proteomes" id="UP000010482"/>
    </source>
</evidence>
<organism evidence="1 2">
    <name type="scientific">Dactylococcopsis salina (strain PCC 8305)</name>
    <name type="common">Myxobactron salinum</name>
    <dbReference type="NCBI Taxonomy" id="13035"/>
    <lineage>
        <taxon>Bacteria</taxon>
        <taxon>Bacillati</taxon>
        <taxon>Cyanobacteriota</taxon>
        <taxon>Cyanophyceae</taxon>
        <taxon>Nodosilineales</taxon>
        <taxon>Cymatolegaceae</taxon>
        <taxon>Dactylococcopsis</taxon>
    </lineage>
</organism>
<gene>
    <name evidence="1" type="ORF">Dacsa_2733</name>
</gene>
<dbReference type="EMBL" id="CP003944">
    <property type="protein sequence ID" value="AFZ51308.1"/>
    <property type="molecule type" value="Genomic_DNA"/>
</dbReference>
<dbReference type="KEGG" id="dsl:Dacsa_2733"/>
<dbReference type="AlphaFoldDB" id="K9YYX2"/>
<dbReference type="STRING" id="13035.Dacsa_2733"/>
<dbReference type="OrthoDB" id="531597at2"/>
<evidence type="ECO:0000313" key="1">
    <source>
        <dbReference type="EMBL" id="AFZ51308.1"/>
    </source>
</evidence>
<dbReference type="HOGENOM" id="CLU_174642_0_0_3"/>
<accession>K9YYX2</accession>
<dbReference type="Proteomes" id="UP000010482">
    <property type="component" value="Chromosome"/>
</dbReference>
<sequence length="84" mass="9849">MMQQLDSLSDAENFMSLVDPYLLNAARYIYQKCYEVYPEKAEQTQGIAINRETYRGQLIFNEKPILLPWESFIPSEELVNHESS</sequence>
<protein>
    <submittedName>
        <fullName evidence="1">Uncharacterized protein</fullName>
    </submittedName>
</protein>
<name>K9YYX2_DACS8</name>